<dbReference type="AlphaFoldDB" id="A0A0G0W4M5"/>
<sequence length="87" mass="10015">MAKKIQEKNTENKGKFLKGVVVSDKMDKTVVVSVSRFVKHPLYGKFYKVSKKYKAHDENNVCKVGDKVEIVETRPISKDKKFKVVIK</sequence>
<evidence type="ECO:0000313" key="9">
    <source>
        <dbReference type="Proteomes" id="UP000034452"/>
    </source>
</evidence>
<keyword evidence="3 6" id="KW-0694">RNA-binding</keyword>
<evidence type="ECO:0000256" key="4">
    <source>
        <dbReference type="ARBA" id="ARBA00022980"/>
    </source>
</evidence>
<evidence type="ECO:0000256" key="5">
    <source>
        <dbReference type="ARBA" id="ARBA00023274"/>
    </source>
</evidence>
<reference evidence="8 9" key="1">
    <citation type="journal article" date="2015" name="Nature">
        <title>rRNA introns, odd ribosomes, and small enigmatic genomes across a large radiation of phyla.</title>
        <authorList>
            <person name="Brown C.T."/>
            <person name="Hug L.A."/>
            <person name="Thomas B.C."/>
            <person name="Sharon I."/>
            <person name="Castelle C.J."/>
            <person name="Singh A."/>
            <person name="Wilkins M.J."/>
            <person name="Williams K.H."/>
            <person name="Banfield J.F."/>
        </authorList>
    </citation>
    <scope>NUCLEOTIDE SEQUENCE [LARGE SCALE GENOMIC DNA]</scope>
</reference>
<dbReference type="EMBL" id="LBZL01000011">
    <property type="protein sequence ID" value="KKR70217.1"/>
    <property type="molecule type" value="Genomic_DNA"/>
</dbReference>
<evidence type="ECO:0000256" key="7">
    <source>
        <dbReference type="RuleBase" id="RU003872"/>
    </source>
</evidence>
<dbReference type="NCBIfam" id="NF004123">
    <property type="entry name" value="PRK05610.1"/>
    <property type="match status" value="1"/>
</dbReference>
<comment type="function">
    <text evidence="6">One of the primary rRNA binding proteins, it binds specifically to the 5'-end of 16S ribosomal RNA.</text>
</comment>
<dbReference type="PROSITE" id="PS00056">
    <property type="entry name" value="RIBOSOMAL_S17"/>
    <property type="match status" value="1"/>
</dbReference>
<dbReference type="GO" id="GO:0003735">
    <property type="term" value="F:structural constituent of ribosome"/>
    <property type="evidence" value="ECO:0007669"/>
    <property type="project" value="UniProtKB-UniRule"/>
</dbReference>
<dbReference type="Gene3D" id="2.40.50.140">
    <property type="entry name" value="Nucleic acid-binding proteins"/>
    <property type="match status" value="1"/>
</dbReference>
<comment type="subunit">
    <text evidence="6">Part of the 30S ribosomal subunit.</text>
</comment>
<comment type="similarity">
    <text evidence="1 6 7">Belongs to the universal ribosomal protein uS17 family.</text>
</comment>
<evidence type="ECO:0000313" key="8">
    <source>
        <dbReference type="EMBL" id="KKR70217.1"/>
    </source>
</evidence>
<dbReference type="GO" id="GO:0019843">
    <property type="term" value="F:rRNA binding"/>
    <property type="evidence" value="ECO:0007669"/>
    <property type="project" value="UniProtKB-UniRule"/>
</dbReference>
<keyword evidence="2 6" id="KW-0699">rRNA-binding</keyword>
<evidence type="ECO:0000256" key="6">
    <source>
        <dbReference type="HAMAP-Rule" id="MF_01345"/>
    </source>
</evidence>
<evidence type="ECO:0000256" key="1">
    <source>
        <dbReference type="ARBA" id="ARBA00010254"/>
    </source>
</evidence>
<evidence type="ECO:0000256" key="2">
    <source>
        <dbReference type="ARBA" id="ARBA00022730"/>
    </source>
</evidence>
<dbReference type="InterPro" id="IPR012340">
    <property type="entry name" value="NA-bd_OB-fold"/>
</dbReference>
<dbReference type="InterPro" id="IPR000266">
    <property type="entry name" value="Ribosomal_uS17"/>
</dbReference>
<dbReference type="CDD" id="cd00364">
    <property type="entry name" value="Ribosomal_uS17"/>
    <property type="match status" value="1"/>
</dbReference>
<dbReference type="Pfam" id="PF00366">
    <property type="entry name" value="Ribosomal_S17"/>
    <property type="match status" value="1"/>
</dbReference>
<keyword evidence="5 6" id="KW-0687">Ribonucleoprotein</keyword>
<organism evidence="8 9">
    <name type="scientific">Candidatus Nomurabacteria bacterium GW2011_GWB1_40_7</name>
    <dbReference type="NCBI Taxonomy" id="1618744"/>
    <lineage>
        <taxon>Bacteria</taxon>
        <taxon>Candidatus Nomuraibacteriota</taxon>
    </lineage>
</organism>
<dbReference type="HAMAP" id="MF_01345_B">
    <property type="entry name" value="Ribosomal_uS17_B"/>
    <property type="match status" value="1"/>
</dbReference>
<dbReference type="InterPro" id="IPR019984">
    <property type="entry name" value="Ribosomal_uS17_bact/chlr"/>
</dbReference>
<dbReference type="PANTHER" id="PTHR10744:SF1">
    <property type="entry name" value="SMALL RIBOSOMAL SUBUNIT PROTEIN US17M"/>
    <property type="match status" value="1"/>
</dbReference>
<dbReference type="PATRIC" id="fig|1618744.3.peg.417"/>
<dbReference type="Proteomes" id="UP000034452">
    <property type="component" value="Unassembled WGS sequence"/>
</dbReference>
<comment type="caution">
    <text evidence="8">The sequence shown here is derived from an EMBL/GenBank/DDBJ whole genome shotgun (WGS) entry which is preliminary data.</text>
</comment>
<gene>
    <name evidence="6" type="primary">rpsQ</name>
    <name evidence="8" type="ORF">UU13_C0011G0020</name>
</gene>
<dbReference type="InterPro" id="IPR019979">
    <property type="entry name" value="Ribosomal_uS17_CS"/>
</dbReference>
<protein>
    <recommendedName>
        <fullName evidence="6">Small ribosomal subunit protein uS17</fullName>
    </recommendedName>
</protein>
<dbReference type="GO" id="GO:0022627">
    <property type="term" value="C:cytosolic small ribosomal subunit"/>
    <property type="evidence" value="ECO:0007669"/>
    <property type="project" value="UniProtKB-UniRule"/>
</dbReference>
<accession>A0A0G0W4M5</accession>
<name>A0A0G0W4M5_9BACT</name>
<dbReference type="PANTHER" id="PTHR10744">
    <property type="entry name" value="40S RIBOSOMAL PROTEIN S11 FAMILY MEMBER"/>
    <property type="match status" value="1"/>
</dbReference>
<evidence type="ECO:0000256" key="3">
    <source>
        <dbReference type="ARBA" id="ARBA00022884"/>
    </source>
</evidence>
<dbReference type="SUPFAM" id="SSF50249">
    <property type="entry name" value="Nucleic acid-binding proteins"/>
    <property type="match status" value="1"/>
</dbReference>
<dbReference type="NCBIfam" id="TIGR03635">
    <property type="entry name" value="uS17_bact"/>
    <property type="match status" value="1"/>
</dbReference>
<dbReference type="PRINTS" id="PR00973">
    <property type="entry name" value="RIBOSOMALS17"/>
</dbReference>
<dbReference type="GO" id="GO:0006412">
    <property type="term" value="P:translation"/>
    <property type="evidence" value="ECO:0007669"/>
    <property type="project" value="UniProtKB-UniRule"/>
</dbReference>
<keyword evidence="4 6" id="KW-0689">Ribosomal protein</keyword>
<proteinExistence type="inferred from homology"/>